<keyword evidence="3" id="KW-0677">Repeat</keyword>
<dbReference type="EMBL" id="CACTIH010009109">
    <property type="protein sequence ID" value="CAA3024498.1"/>
    <property type="molecule type" value="Genomic_DNA"/>
</dbReference>
<evidence type="ECO:0000256" key="4">
    <source>
        <dbReference type="ARBA" id="ARBA00022927"/>
    </source>
</evidence>
<dbReference type="Pfam" id="PF00514">
    <property type="entry name" value="Arm"/>
    <property type="match status" value="1"/>
</dbReference>
<dbReference type="InterPro" id="IPR016024">
    <property type="entry name" value="ARM-type_fold"/>
</dbReference>
<feature type="region of interest" description="Disordered" evidence="5">
    <location>
        <begin position="281"/>
        <end position="301"/>
    </location>
</feature>
<dbReference type="InterPro" id="IPR000225">
    <property type="entry name" value="Armadillo"/>
</dbReference>
<dbReference type="SUPFAM" id="SSF48371">
    <property type="entry name" value="ARM repeat"/>
    <property type="match status" value="1"/>
</dbReference>
<dbReference type="InterPro" id="IPR032413">
    <property type="entry name" value="Arm_3"/>
</dbReference>
<dbReference type="OrthoDB" id="1935265at2759"/>
<protein>
    <submittedName>
        <fullName evidence="6">Importin subunit alpha-like</fullName>
    </submittedName>
</protein>
<dbReference type="Proteomes" id="UP000594638">
    <property type="component" value="Unassembled WGS sequence"/>
</dbReference>
<dbReference type="InterPro" id="IPR011989">
    <property type="entry name" value="ARM-like"/>
</dbReference>
<sequence>MRKATRTLSKLCLQEPPPQFEQVKFALRPLAYLIHTGDKQVLICACSALLVLTDRVKDTIQVLIDAGVFTHLVELILYPSPLLLISALCIVRNIISEVDDIQIQVIIDKGALPSLLNLLTQNYTNSVKKVTCYIISSIIGRTKDHIEVLIEAGNISPLLKLLQNADHFVQEEACRVFLAISEGTNEQIKFLVNEGCIKPFCDLIVSPNQVIIITYSLLFLENIMKVGEAEKNQDNTEDMNVFAWMIKDAGGVQIIKNLQTHDDPKIRRIVKKLLATYWQEEDYNDEDDDEEDSDAKPNIPS</sequence>
<dbReference type="AlphaFoldDB" id="A0A8S0UY41"/>
<dbReference type="Gene3D" id="1.25.10.10">
    <property type="entry name" value="Leucine-rich Repeat Variant"/>
    <property type="match status" value="1"/>
</dbReference>
<evidence type="ECO:0000256" key="3">
    <source>
        <dbReference type="ARBA" id="ARBA00022737"/>
    </source>
</evidence>
<evidence type="ECO:0000256" key="1">
    <source>
        <dbReference type="ARBA" id="ARBA00010394"/>
    </source>
</evidence>
<dbReference type="Gramene" id="OE9A017449T1">
    <property type="protein sequence ID" value="OE9A017449C1"/>
    <property type="gene ID" value="OE9A017449"/>
</dbReference>
<evidence type="ECO:0000313" key="6">
    <source>
        <dbReference type="EMBL" id="CAA3024498.1"/>
    </source>
</evidence>
<keyword evidence="7" id="KW-1185">Reference proteome</keyword>
<dbReference type="SMART" id="SM00185">
    <property type="entry name" value="ARM"/>
    <property type="match status" value="5"/>
</dbReference>
<evidence type="ECO:0000256" key="2">
    <source>
        <dbReference type="ARBA" id="ARBA00022448"/>
    </source>
</evidence>
<gene>
    <name evidence="6" type="ORF">OLEA9_A017449</name>
</gene>
<keyword evidence="4" id="KW-0653">Protein transport</keyword>
<dbReference type="GO" id="GO:0015031">
    <property type="term" value="P:protein transport"/>
    <property type="evidence" value="ECO:0007669"/>
    <property type="project" value="UniProtKB-KW"/>
</dbReference>
<reference evidence="6 7" key="1">
    <citation type="submission" date="2019-12" db="EMBL/GenBank/DDBJ databases">
        <authorList>
            <person name="Alioto T."/>
            <person name="Alioto T."/>
            <person name="Gomez Garrido J."/>
        </authorList>
    </citation>
    <scope>NUCLEOTIDE SEQUENCE [LARGE SCALE GENOMIC DNA]</scope>
</reference>
<dbReference type="PANTHER" id="PTHR23316">
    <property type="entry name" value="IMPORTIN ALPHA"/>
    <property type="match status" value="1"/>
</dbReference>
<evidence type="ECO:0000313" key="7">
    <source>
        <dbReference type="Proteomes" id="UP000594638"/>
    </source>
</evidence>
<keyword evidence="2" id="KW-0813">Transport</keyword>
<comment type="similarity">
    <text evidence="1">Belongs to the importin alpha family.</text>
</comment>
<organism evidence="6 7">
    <name type="scientific">Olea europaea subsp. europaea</name>
    <dbReference type="NCBI Taxonomy" id="158383"/>
    <lineage>
        <taxon>Eukaryota</taxon>
        <taxon>Viridiplantae</taxon>
        <taxon>Streptophyta</taxon>
        <taxon>Embryophyta</taxon>
        <taxon>Tracheophyta</taxon>
        <taxon>Spermatophyta</taxon>
        <taxon>Magnoliopsida</taxon>
        <taxon>eudicotyledons</taxon>
        <taxon>Gunneridae</taxon>
        <taxon>Pentapetalae</taxon>
        <taxon>asterids</taxon>
        <taxon>lamiids</taxon>
        <taxon>Lamiales</taxon>
        <taxon>Oleaceae</taxon>
        <taxon>Oleeae</taxon>
        <taxon>Olea</taxon>
    </lineage>
</organism>
<feature type="compositionally biased region" description="Acidic residues" evidence="5">
    <location>
        <begin position="281"/>
        <end position="293"/>
    </location>
</feature>
<proteinExistence type="inferred from homology"/>
<accession>A0A8S0UY41</accession>
<dbReference type="Pfam" id="PF16186">
    <property type="entry name" value="Arm_3"/>
    <property type="match status" value="1"/>
</dbReference>
<evidence type="ECO:0000256" key="5">
    <source>
        <dbReference type="SAM" id="MobiDB-lite"/>
    </source>
</evidence>
<name>A0A8S0UY41_OLEEU</name>
<comment type="caution">
    <text evidence="6">The sequence shown here is derived from an EMBL/GenBank/DDBJ whole genome shotgun (WGS) entry which is preliminary data.</text>
</comment>